<name>A0A9Q0GK35_9MAGN</name>
<dbReference type="EMBL" id="JAMYWD010002280">
    <property type="protein sequence ID" value="KAJ4937447.1"/>
    <property type="molecule type" value="Genomic_DNA"/>
</dbReference>
<protein>
    <submittedName>
        <fullName evidence="1">Uncharacterized protein</fullName>
    </submittedName>
</protein>
<dbReference type="AlphaFoldDB" id="A0A9Q0GK35"/>
<evidence type="ECO:0000313" key="2">
    <source>
        <dbReference type="Proteomes" id="UP001141806"/>
    </source>
</evidence>
<accession>A0A9Q0GK35</accession>
<comment type="caution">
    <text evidence="1">The sequence shown here is derived from an EMBL/GenBank/DDBJ whole genome shotgun (WGS) entry which is preliminary data.</text>
</comment>
<proteinExistence type="predicted"/>
<reference evidence="1" key="1">
    <citation type="journal article" date="2023" name="Plant J.">
        <title>The genome of the king protea, Protea cynaroides.</title>
        <authorList>
            <person name="Chang J."/>
            <person name="Duong T.A."/>
            <person name="Schoeman C."/>
            <person name="Ma X."/>
            <person name="Roodt D."/>
            <person name="Barker N."/>
            <person name="Li Z."/>
            <person name="Van de Peer Y."/>
            <person name="Mizrachi E."/>
        </authorList>
    </citation>
    <scope>NUCLEOTIDE SEQUENCE</scope>
    <source>
        <tissue evidence="1">Young leaves</tissue>
    </source>
</reference>
<keyword evidence="2" id="KW-1185">Reference proteome</keyword>
<evidence type="ECO:0000313" key="1">
    <source>
        <dbReference type="EMBL" id="KAJ4937447.1"/>
    </source>
</evidence>
<dbReference type="Proteomes" id="UP001141806">
    <property type="component" value="Unassembled WGS sequence"/>
</dbReference>
<gene>
    <name evidence="1" type="ORF">NE237_019498</name>
</gene>
<sequence>MVLIRRKMELSTRMLIDLRHLLDG</sequence>
<organism evidence="1 2">
    <name type="scientific">Protea cynaroides</name>
    <dbReference type="NCBI Taxonomy" id="273540"/>
    <lineage>
        <taxon>Eukaryota</taxon>
        <taxon>Viridiplantae</taxon>
        <taxon>Streptophyta</taxon>
        <taxon>Embryophyta</taxon>
        <taxon>Tracheophyta</taxon>
        <taxon>Spermatophyta</taxon>
        <taxon>Magnoliopsida</taxon>
        <taxon>Proteales</taxon>
        <taxon>Proteaceae</taxon>
        <taxon>Protea</taxon>
    </lineage>
</organism>